<sequence length="101" mass="11634">MVGLKVFGQPASTDVARVLTCLFEKDLEFQLIRVDRFRREHKIPEYLQLHDPSGQVTFREGDLTLVDSRKIIRHLCSKYPDHGNKKLYNCLGAVSVCYLPV</sequence>
<dbReference type="OrthoDB" id="422574at2759"/>
<reference evidence="6" key="1">
    <citation type="submission" date="2020-01" db="EMBL/GenBank/DDBJ databases">
        <title>Genome sequence of Kobresia littledalei, the first chromosome-level genome in the family Cyperaceae.</title>
        <authorList>
            <person name="Qu G."/>
        </authorList>
    </citation>
    <scope>NUCLEOTIDE SEQUENCE</scope>
    <source>
        <strain evidence="6">C.B.Clarke</strain>
        <tissue evidence="6">Leaf</tissue>
    </source>
</reference>
<dbReference type="EMBL" id="SWLB01000027">
    <property type="protein sequence ID" value="KAF3321147.1"/>
    <property type="molecule type" value="Genomic_DNA"/>
</dbReference>
<proteinExistence type="inferred from homology"/>
<dbReference type="InterPro" id="IPR004045">
    <property type="entry name" value="Glutathione_S-Trfase_N"/>
</dbReference>
<dbReference type="PROSITE" id="PS50404">
    <property type="entry name" value="GST_NTER"/>
    <property type="match status" value="1"/>
</dbReference>
<keyword evidence="3 6" id="KW-0808">Transferase</keyword>
<evidence type="ECO:0000313" key="7">
    <source>
        <dbReference type="Proteomes" id="UP000623129"/>
    </source>
</evidence>
<dbReference type="GO" id="GO:0004364">
    <property type="term" value="F:glutathione transferase activity"/>
    <property type="evidence" value="ECO:0007669"/>
    <property type="project" value="UniProtKB-EC"/>
</dbReference>
<comment type="caution">
    <text evidence="6">The sequence shown here is derived from an EMBL/GenBank/DDBJ whole genome shotgun (WGS) entry which is preliminary data.</text>
</comment>
<dbReference type="PANTHER" id="PTHR43900:SF53">
    <property type="entry name" value="GLUTATHIONE TRANSFERASE"/>
    <property type="match status" value="1"/>
</dbReference>
<comment type="similarity">
    <text evidence="1">Belongs to the GST superfamily. Phi family.</text>
</comment>
<dbReference type="InterPro" id="IPR036249">
    <property type="entry name" value="Thioredoxin-like_sf"/>
</dbReference>
<dbReference type="EC" id="2.5.1.18" evidence="2"/>
<dbReference type="GO" id="GO:0043295">
    <property type="term" value="F:glutathione binding"/>
    <property type="evidence" value="ECO:0007669"/>
    <property type="project" value="TreeGrafter"/>
</dbReference>
<evidence type="ECO:0000256" key="3">
    <source>
        <dbReference type="ARBA" id="ARBA00022679"/>
    </source>
</evidence>
<dbReference type="Pfam" id="PF13417">
    <property type="entry name" value="GST_N_3"/>
    <property type="match status" value="1"/>
</dbReference>
<feature type="domain" description="GST N-terminal" evidence="5">
    <location>
        <begin position="2"/>
        <end position="83"/>
    </location>
</feature>
<dbReference type="SUPFAM" id="SSF52833">
    <property type="entry name" value="Thioredoxin-like"/>
    <property type="match status" value="1"/>
</dbReference>
<comment type="catalytic activity">
    <reaction evidence="4">
        <text>RX + glutathione = an S-substituted glutathione + a halide anion + H(+)</text>
        <dbReference type="Rhea" id="RHEA:16437"/>
        <dbReference type="ChEBI" id="CHEBI:15378"/>
        <dbReference type="ChEBI" id="CHEBI:16042"/>
        <dbReference type="ChEBI" id="CHEBI:17792"/>
        <dbReference type="ChEBI" id="CHEBI:57925"/>
        <dbReference type="ChEBI" id="CHEBI:90779"/>
        <dbReference type="EC" id="2.5.1.18"/>
    </reaction>
</comment>
<evidence type="ECO:0000256" key="1">
    <source>
        <dbReference type="ARBA" id="ARBA00010128"/>
    </source>
</evidence>
<organism evidence="6 7">
    <name type="scientific">Carex littledalei</name>
    <dbReference type="NCBI Taxonomy" id="544730"/>
    <lineage>
        <taxon>Eukaryota</taxon>
        <taxon>Viridiplantae</taxon>
        <taxon>Streptophyta</taxon>
        <taxon>Embryophyta</taxon>
        <taxon>Tracheophyta</taxon>
        <taxon>Spermatophyta</taxon>
        <taxon>Magnoliopsida</taxon>
        <taxon>Liliopsida</taxon>
        <taxon>Poales</taxon>
        <taxon>Cyperaceae</taxon>
        <taxon>Cyperoideae</taxon>
        <taxon>Cariceae</taxon>
        <taxon>Carex</taxon>
        <taxon>Carex subgen. Euthyceras</taxon>
    </lineage>
</organism>
<keyword evidence="7" id="KW-1185">Reference proteome</keyword>
<dbReference type="FunFam" id="3.40.30.10:FF:000016">
    <property type="entry name" value="Glutathione S-transferase F2"/>
    <property type="match status" value="1"/>
</dbReference>
<dbReference type="PANTHER" id="PTHR43900">
    <property type="entry name" value="GLUTATHIONE S-TRANSFERASE RHO"/>
    <property type="match status" value="1"/>
</dbReference>
<protein>
    <recommendedName>
        <fullName evidence="2">glutathione transferase</fullName>
        <ecNumber evidence="2">2.5.1.18</ecNumber>
    </recommendedName>
</protein>
<evidence type="ECO:0000259" key="5">
    <source>
        <dbReference type="PROSITE" id="PS50404"/>
    </source>
</evidence>
<accession>A0A833V2K9</accession>
<dbReference type="AlphaFoldDB" id="A0A833V2K9"/>
<gene>
    <name evidence="6" type="ORF">FCM35_KLT14400</name>
</gene>
<evidence type="ECO:0000256" key="4">
    <source>
        <dbReference type="ARBA" id="ARBA00047960"/>
    </source>
</evidence>
<dbReference type="GO" id="GO:0005737">
    <property type="term" value="C:cytoplasm"/>
    <property type="evidence" value="ECO:0007669"/>
    <property type="project" value="TreeGrafter"/>
</dbReference>
<name>A0A833V2K9_9POAL</name>
<evidence type="ECO:0000256" key="2">
    <source>
        <dbReference type="ARBA" id="ARBA00012452"/>
    </source>
</evidence>
<dbReference type="GO" id="GO:0006749">
    <property type="term" value="P:glutathione metabolic process"/>
    <property type="evidence" value="ECO:0007669"/>
    <property type="project" value="TreeGrafter"/>
</dbReference>
<dbReference type="Proteomes" id="UP000623129">
    <property type="component" value="Unassembled WGS sequence"/>
</dbReference>
<evidence type="ECO:0000313" key="6">
    <source>
        <dbReference type="EMBL" id="KAF3321147.1"/>
    </source>
</evidence>
<dbReference type="Gene3D" id="3.40.30.10">
    <property type="entry name" value="Glutaredoxin"/>
    <property type="match status" value="1"/>
</dbReference>